<dbReference type="Proteomes" id="UP000178776">
    <property type="component" value="Chromosome"/>
</dbReference>
<keyword evidence="4" id="KW-0804">Transcription</keyword>
<dbReference type="SUPFAM" id="SSF46785">
    <property type="entry name" value="Winged helix' DNA-binding domain"/>
    <property type="match status" value="1"/>
</dbReference>
<protein>
    <submittedName>
        <fullName evidence="6">LysR family transcriptional regulator</fullName>
    </submittedName>
</protein>
<dbReference type="InterPro" id="IPR005119">
    <property type="entry name" value="LysR_subst-bd"/>
</dbReference>
<dbReference type="KEGG" id="cvc:BKX93_06945"/>
<dbReference type="PRINTS" id="PR00039">
    <property type="entry name" value="HTHLYSR"/>
</dbReference>
<name>A0A1D9LER4_9NEIS</name>
<evidence type="ECO:0000256" key="2">
    <source>
        <dbReference type="ARBA" id="ARBA00023015"/>
    </source>
</evidence>
<dbReference type="STRING" id="1108595.BKX93_06945"/>
<dbReference type="InterPro" id="IPR036388">
    <property type="entry name" value="WH-like_DNA-bd_sf"/>
</dbReference>
<dbReference type="AlphaFoldDB" id="A0A1D9LER4"/>
<proteinExistence type="inferred from homology"/>
<dbReference type="Gene3D" id="3.40.190.10">
    <property type="entry name" value="Periplasmic binding protein-like II"/>
    <property type="match status" value="2"/>
</dbReference>
<dbReference type="GO" id="GO:0003677">
    <property type="term" value="F:DNA binding"/>
    <property type="evidence" value="ECO:0007669"/>
    <property type="project" value="UniProtKB-KW"/>
</dbReference>
<keyword evidence="3" id="KW-0238">DNA-binding</keyword>
<dbReference type="EMBL" id="CP017707">
    <property type="protein sequence ID" value="AOZ49757.1"/>
    <property type="molecule type" value="Genomic_DNA"/>
</dbReference>
<keyword evidence="2" id="KW-0805">Transcription regulation</keyword>
<dbReference type="GeneID" id="68840945"/>
<evidence type="ECO:0000256" key="3">
    <source>
        <dbReference type="ARBA" id="ARBA00023125"/>
    </source>
</evidence>
<dbReference type="RefSeq" id="WP_046157045.1">
    <property type="nucleotide sequence ID" value="NZ_CP017707.1"/>
</dbReference>
<evidence type="ECO:0000256" key="1">
    <source>
        <dbReference type="ARBA" id="ARBA00009437"/>
    </source>
</evidence>
<dbReference type="Pfam" id="PF03466">
    <property type="entry name" value="LysR_substrate"/>
    <property type="match status" value="1"/>
</dbReference>
<gene>
    <name evidence="6" type="ORF">BKX93_06945</name>
</gene>
<evidence type="ECO:0000313" key="6">
    <source>
        <dbReference type="EMBL" id="AOZ49757.1"/>
    </source>
</evidence>
<dbReference type="CDD" id="cd08417">
    <property type="entry name" value="PBP2_Nitroaromatics_like"/>
    <property type="match status" value="1"/>
</dbReference>
<dbReference type="InterPro" id="IPR000847">
    <property type="entry name" value="LysR_HTH_N"/>
</dbReference>
<sequence>MPLPLNLNLLRSLEALLETRNLTRAADKLGLTQSAMSRHLVQLRAQFQDPLLLREGQRFVLTERAEELRLGLKTVLEQVERLYQPPQFDPSVCAREFSFAGSDYLAEYMLPDILDRVLPQAPDMRLKFLPWQAGRFDMLVDGSADLVSTIADEVPDNIYGKSLGQDQPMCVMADDHPLRNKPALERDDYLAWPHARVSSASDKDGFVDIQLAQQGQSRQVRIATPYFVSALSIVSRSQLLLTLPEHLAIRFQRQFPVHAKAMPFIDYTYRYWLLWHGRADKDPAHRWFRGHVFDVLHHSIHGVSKYSENA</sequence>
<dbReference type="InterPro" id="IPR036390">
    <property type="entry name" value="WH_DNA-bd_sf"/>
</dbReference>
<dbReference type="PANTHER" id="PTHR30118">
    <property type="entry name" value="HTH-TYPE TRANSCRIPTIONAL REGULATOR LEUO-RELATED"/>
    <property type="match status" value="1"/>
</dbReference>
<dbReference type="PANTHER" id="PTHR30118:SF15">
    <property type="entry name" value="TRANSCRIPTIONAL REGULATORY PROTEIN"/>
    <property type="match status" value="1"/>
</dbReference>
<organism evidence="6 7">
    <name type="scientific">Chromobacterium vaccinii</name>
    <dbReference type="NCBI Taxonomy" id="1108595"/>
    <lineage>
        <taxon>Bacteria</taxon>
        <taxon>Pseudomonadati</taxon>
        <taxon>Pseudomonadota</taxon>
        <taxon>Betaproteobacteria</taxon>
        <taxon>Neisseriales</taxon>
        <taxon>Chromobacteriaceae</taxon>
        <taxon>Chromobacterium</taxon>
    </lineage>
</organism>
<reference evidence="6 7" key="1">
    <citation type="submission" date="2016-10" db="EMBL/GenBank/DDBJ databases">
        <title>Chromobacterium muskegensis sp. nov., an insecticidal bacterium isolated from Sphagnum bogs.</title>
        <authorList>
            <person name="Sparks M.E."/>
            <person name="Blackburn M.B."/>
            <person name="Gundersen-Rindal D.E."/>
            <person name="Mitchell A."/>
            <person name="Farrar R."/>
            <person name="Kuhar D."/>
        </authorList>
    </citation>
    <scope>NUCLEOTIDE SEQUENCE [LARGE SCALE GENOMIC DNA]</scope>
    <source>
        <strain evidence="6 7">21-1</strain>
    </source>
</reference>
<comment type="similarity">
    <text evidence="1">Belongs to the LysR transcriptional regulatory family.</text>
</comment>
<dbReference type="Gene3D" id="1.10.10.10">
    <property type="entry name" value="Winged helix-like DNA-binding domain superfamily/Winged helix DNA-binding domain"/>
    <property type="match status" value="1"/>
</dbReference>
<accession>A0A1D9LER4</accession>
<dbReference type="InterPro" id="IPR050389">
    <property type="entry name" value="LysR-type_TF"/>
</dbReference>
<dbReference type="InterPro" id="IPR037402">
    <property type="entry name" value="YidZ_PBP2"/>
</dbReference>
<dbReference type="Pfam" id="PF00126">
    <property type="entry name" value="HTH_1"/>
    <property type="match status" value="1"/>
</dbReference>
<evidence type="ECO:0000313" key="7">
    <source>
        <dbReference type="Proteomes" id="UP000178776"/>
    </source>
</evidence>
<feature type="domain" description="HTH lysR-type" evidence="5">
    <location>
        <begin position="5"/>
        <end position="62"/>
    </location>
</feature>
<evidence type="ECO:0000256" key="4">
    <source>
        <dbReference type="ARBA" id="ARBA00023163"/>
    </source>
</evidence>
<dbReference type="PROSITE" id="PS50931">
    <property type="entry name" value="HTH_LYSR"/>
    <property type="match status" value="1"/>
</dbReference>
<dbReference type="SUPFAM" id="SSF53850">
    <property type="entry name" value="Periplasmic binding protein-like II"/>
    <property type="match status" value="1"/>
</dbReference>
<evidence type="ECO:0000259" key="5">
    <source>
        <dbReference type="PROSITE" id="PS50931"/>
    </source>
</evidence>
<dbReference type="GO" id="GO:0003700">
    <property type="term" value="F:DNA-binding transcription factor activity"/>
    <property type="evidence" value="ECO:0007669"/>
    <property type="project" value="InterPro"/>
</dbReference>